<dbReference type="EMBL" id="MU250529">
    <property type="protein sequence ID" value="KAG7448715.1"/>
    <property type="molecule type" value="Genomic_DNA"/>
</dbReference>
<evidence type="ECO:0000313" key="1">
    <source>
        <dbReference type="EMBL" id="KAG7448715.1"/>
    </source>
</evidence>
<keyword evidence="2" id="KW-1185">Reference proteome</keyword>
<evidence type="ECO:0000313" key="2">
    <source>
        <dbReference type="Proteomes" id="UP000812287"/>
    </source>
</evidence>
<accession>A0A9P8AUX5</accession>
<dbReference type="RefSeq" id="XP_043042215.1">
    <property type="nucleotide sequence ID" value="XM_043178998.1"/>
</dbReference>
<protein>
    <submittedName>
        <fullName evidence="1">Uncharacterized protein</fullName>
    </submittedName>
</protein>
<name>A0A9P8AUX5_9AGAR</name>
<comment type="caution">
    <text evidence="1">The sequence shown here is derived from an EMBL/GenBank/DDBJ whole genome shotgun (WGS) entry which is preliminary data.</text>
</comment>
<proteinExistence type="predicted"/>
<sequence>MAQKMSRNLVSGNFEMSSDFGIMIHDVADLMTILTVISKDAMTPSSPLTSGLSGAGIPIANVAARRLHFGGQSLAGGQLPLITTPSTFDWWSAETTVPAASFPDFTSMVREFKLLRLGASTSSSIVPPPSHQVLRRSLMENQLSWNLQLNASLLSLISVHPKPTTEQYNPSSSFLPAQSVHIMATSLKVDTEQPYATAAPLAT</sequence>
<reference evidence="1" key="1">
    <citation type="submission" date="2020-11" db="EMBL/GenBank/DDBJ databases">
        <title>Adaptations for nitrogen fixation in a non-lichenized fungal sporocarp promotes dispersal by wood-feeding termites.</title>
        <authorList>
            <consortium name="DOE Joint Genome Institute"/>
            <person name="Koch R.A."/>
            <person name="Yoon G."/>
            <person name="Arayal U."/>
            <person name="Lail K."/>
            <person name="Amirebrahimi M."/>
            <person name="Labutti K."/>
            <person name="Lipzen A."/>
            <person name="Riley R."/>
            <person name="Barry K."/>
            <person name="Henrissat B."/>
            <person name="Grigoriev I.V."/>
            <person name="Herr J.R."/>
            <person name="Aime M.C."/>
        </authorList>
    </citation>
    <scope>NUCLEOTIDE SEQUENCE</scope>
    <source>
        <strain evidence="1">MCA 3950</strain>
    </source>
</reference>
<dbReference type="GeneID" id="66101292"/>
<dbReference type="AlphaFoldDB" id="A0A9P8AUX5"/>
<dbReference type="Proteomes" id="UP000812287">
    <property type="component" value="Unassembled WGS sequence"/>
</dbReference>
<gene>
    <name evidence="1" type="ORF">BT62DRAFT_1074262</name>
</gene>
<organism evidence="1 2">
    <name type="scientific">Guyanagaster necrorhizus</name>
    <dbReference type="NCBI Taxonomy" id="856835"/>
    <lineage>
        <taxon>Eukaryota</taxon>
        <taxon>Fungi</taxon>
        <taxon>Dikarya</taxon>
        <taxon>Basidiomycota</taxon>
        <taxon>Agaricomycotina</taxon>
        <taxon>Agaricomycetes</taxon>
        <taxon>Agaricomycetidae</taxon>
        <taxon>Agaricales</taxon>
        <taxon>Marasmiineae</taxon>
        <taxon>Physalacriaceae</taxon>
        <taxon>Guyanagaster</taxon>
    </lineage>
</organism>